<dbReference type="InterPro" id="IPR032675">
    <property type="entry name" value="LRR_dom_sf"/>
</dbReference>
<dbReference type="AlphaFoldDB" id="A0AA38XBT4"/>
<reference evidence="2" key="1">
    <citation type="submission" date="2022-10" db="EMBL/GenBank/DDBJ databases">
        <title>Culturing micro-colonial fungi from biological soil crusts in the Mojave desert and describing Neophaeococcomyces mojavensis, and introducing the new genera and species Taxawa tesnikishii.</title>
        <authorList>
            <person name="Kurbessoian T."/>
            <person name="Stajich J.E."/>
        </authorList>
    </citation>
    <scope>NUCLEOTIDE SEQUENCE</scope>
    <source>
        <strain evidence="2">TK_41</strain>
    </source>
</reference>
<organism evidence="2 3">
    <name type="scientific">Cladophialophora chaetospira</name>
    <dbReference type="NCBI Taxonomy" id="386627"/>
    <lineage>
        <taxon>Eukaryota</taxon>
        <taxon>Fungi</taxon>
        <taxon>Dikarya</taxon>
        <taxon>Ascomycota</taxon>
        <taxon>Pezizomycotina</taxon>
        <taxon>Eurotiomycetes</taxon>
        <taxon>Chaetothyriomycetidae</taxon>
        <taxon>Chaetothyriales</taxon>
        <taxon>Herpotrichiellaceae</taxon>
        <taxon>Cladophialophora</taxon>
    </lineage>
</organism>
<gene>
    <name evidence="2" type="ORF">H2200_004996</name>
</gene>
<evidence type="ECO:0000313" key="3">
    <source>
        <dbReference type="Proteomes" id="UP001172673"/>
    </source>
</evidence>
<accession>A0AA38XBT4</accession>
<feature type="region of interest" description="Disordered" evidence="1">
    <location>
        <begin position="96"/>
        <end position="121"/>
    </location>
</feature>
<dbReference type="Proteomes" id="UP001172673">
    <property type="component" value="Unassembled WGS sequence"/>
</dbReference>
<evidence type="ECO:0008006" key="4">
    <source>
        <dbReference type="Google" id="ProtNLM"/>
    </source>
</evidence>
<sequence length="603" mass="68508">MALPKILDLEVEVLASIFEFVDDESPRSTTAIAQTCKSFLYAVKLIRYRRLTVQWDHDTQTWLSSRGRPQQEWETEDLLRGLRHLTVKRGNLPNIINDRSDVDDENDDDDDDENGDPADSTAIDIVPFSQLESVFRNASNLKTISWKVGYFPPCEVTKAIVNHQPNAKMNLFRAERLANRVGLLDSEKTLATSSCLNTLSMTASYGTCIEDHMTFQIVVALAPNLKFASLVSLPVMRPSDSELSNRYRSNPDLWFPREYANRKPNSSLRHLTLDGWSLSAESLDYWARFVDLSSLESFKCSRGSIYSSYFQRASQLLTNLKHVSLNLNSQERNEETSAAIEHYIATCPPLLTLSLWSWRGGVSLSTIFNQHGTTLTALHLHEREDDWYTLRDTLSLEELRLIRESCPQLKDFTFDLNRVSRQLDLEDYQNTTDELREFRLNSLQIYLDCGLPWLAAPDRGDFQNPPRGPPRETADGELPGNCYGDSQYEAAVPIIVQAPRLSPTAPPPPTLTAQPPSTNREICRFLIGAWKAIFGSQTTGARQLDIKFGEVERKAAILPRLRGKRNLTVWARARPHERDDKQGECFVEIECCGGEHKRKFASC</sequence>
<protein>
    <recommendedName>
        <fullName evidence="4">F-box domain-containing protein</fullName>
    </recommendedName>
</protein>
<keyword evidence="3" id="KW-1185">Reference proteome</keyword>
<evidence type="ECO:0000256" key="1">
    <source>
        <dbReference type="SAM" id="MobiDB-lite"/>
    </source>
</evidence>
<proteinExistence type="predicted"/>
<name>A0AA38XBT4_9EURO</name>
<dbReference type="Gene3D" id="3.80.10.10">
    <property type="entry name" value="Ribonuclease Inhibitor"/>
    <property type="match status" value="1"/>
</dbReference>
<dbReference type="EMBL" id="JAPDRK010000007">
    <property type="protein sequence ID" value="KAJ9610219.1"/>
    <property type="molecule type" value="Genomic_DNA"/>
</dbReference>
<dbReference type="SUPFAM" id="SSF52047">
    <property type="entry name" value="RNI-like"/>
    <property type="match status" value="1"/>
</dbReference>
<evidence type="ECO:0000313" key="2">
    <source>
        <dbReference type="EMBL" id="KAJ9610219.1"/>
    </source>
</evidence>
<feature type="region of interest" description="Disordered" evidence="1">
    <location>
        <begin position="458"/>
        <end position="480"/>
    </location>
</feature>
<feature type="compositionally biased region" description="Acidic residues" evidence="1">
    <location>
        <begin position="101"/>
        <end position="116"/>
    </location>
</feature>
<comment type="caution">
    <text evidence="2">The sequence shown here is derived from an EMBL/GenBank/DDBJ whole genome shotgun (WGS) entry which is preliminary data.</text>
</comment>